<dbReference type="GO" id="GO:0032875">
    <property type="term" value="P:regulation of DNA endoreduplication"/>
    <property type="evidence" value="ECO:0007669"/>
    <property type="project" value="InterPro"/>
</dbReference>
<dbReference type="GO" id="GO:0005634">
    <property type="term" value="C:nucleus"/>
    <property type="evidence" value="ECO:0007669"/>
    <property type="project" value="TreeGrafter"/>
</dbReference>
<reference evidence="5 6" key="3">
    <citation type="submission" date="2019-11" db="EMBL/GenBank/DDBJ databases">
        <title>A de novo genome assembly of a pear dwarfing rootstock.</title>
        <authorList>
            <person name="Wang F."/>
            <person name="Wang J."/>
            <person name="Li S."/>
            <person name="Zhang Y."/>
            <person name="Fang M."/>
            <person name="Ma L."/>
            <person name="Zhao Y."/>
            <person name="Jiang S."/>
        </authorList>
    </citation>
    <scope>NUCLEOTIDE SEQUENCE [LARGE SCALE GENOMIC DNA]</scope>
    <source>
        <strain evidence="5">S2</strain>
        <tissue evidence="5">Leaf</tissue>
    </source>
</reference>
<reference evidence="6" key="2">
    <citation type="submission" date="2019-10" db="EMBL/GenBank/DDBJ databases">
        <title>A de novo genome assembly of a pear dwarfing rootstock.</title>
        <authorList>
            <person name="Wang F."/>
            <person name="Wang J."/>
            <person name="Li S."/>
            <person name="Zhang Y."/>
            <person name="Fang M."/>
            <person name="Ma L."/>
            <person name="Zhao Y."/>
            <person name="Jiang S."/>
        </authorList>
    </citation>
    <scope>NUCLEOTIDE SEQUENCE [LARGE SCALE GENOMIC DNA]</scope>
</reference>
<dbReference type="InterPro" id="IPR040389">
    <property type="entry name" value="SMR"/>
</dbReference>
<dbReference type="EMBL" id="SMOL01000559">
    <property type="protein sequence ID" value="KAB2606944.1"/>
    <property type="molecule type" value="Genomic_DNA"/>
</dbReference>
<feature type="region of interest" description="Disordered" evidence="3">
    <location>
        <begin position="31"/>
        <end position="62"/>
    </location>
</feature>
<accession>A0A5N5G8J0</accession>
<evidence type="ECO:0000256" key="3">
    <source>
        <dbReference type="SAM" id="MobiDB-lite"/>
    </source>
</evidence>
<dbReference type="PANTHER" id="PTHR33142:SF15">
    <property type="entry name" value="CYCLIN-DEPENDENT PROTEIN KINASE INHIBITOR SMR4"/>
    <property type="match status" value="1"/>
</dbReference>
<gene>
    <name evidence="5" type="ORF">D8674_006661</name>
    <name evidence="4" type="ORF">D8674_040512</name>
</gene>
<dbReference type="EMBL" id="SMOL01000741">
    <property type="protein sequence ID" value="KAB2600536.1"/>
    <property type="molecule type" value="Genomic_DNA"/>
</dbReference>
<evidence type="ECO:0000256" key="1">
    <source>
        <dbReference type="ARBA" id="ARBA00023013"/>
    </source>
</evidence>
<keyword evidence="1" id="KW-0649">Protein kinase inhibitor</keyword>
<dbReference type="OrthoDB" id="650965at2759"/>
<dbReference type="AlphaFoldDB" id="A0A5N5G8J0"/>
<keyword evidence="6" id="KW-1185">Reference proteome</keyword>
<organism evidence="5 6">
    <name type="scientific">Pyrus ussuriensis x Pyrus communis</name>
    <dbReference type="NCBI Taxonomy" id="2448454"/>
    <lineage>
        <taxon>Eukaryota</taxon>
        <taxon>Viridiplantae</taxon>
        <taxon>Streptophyta</taxon>
        <taxon>Embryophyta</taxon>
        <taxon>Tracheophyta</taxon>
        <taxon>Spermatophyta</taxon>
        <taxon>Magnoliopsida</taxon>
        <taxon>eudicotyledons</taxon>
        <taxon>Gunneridae</taxon>
        <taxon>Pentapetalae</taxon>
        <taxon>rosids</taxon>
        <taxon>fabids</taxon>
        <taxon>Rosales</taxon>
        <taxon>Rosaceae</taxon>
        <taxon>Amygdaloideae</taxon>
        <taxon>Maleae</taxon>
        <taxon>Pyrus</taxon>
    </lineage>
</organism>
<reference evidence="5 6" key="1">
    <citation type="submission" date="2019-09" db="EMBL/GenBank/DDBJ databases">
        <authorList>
            <person name="Ou C."/>
        </authorList>
    </citation>
    <scope>NUCLEOTIDE SEQUENCE [LARGE SCALE GENOMIC DNA]</scope>
    <source>
        <strain evidence="5">S2</strain>
        <tissue evidence="5">Leaf</tissue>
    </source>
</reference>
<dbReference type="GO" id="GO:0004860">
    <property type="term" value="F:protein kinase inhibitor activity"/>
    <property type="evidence" value="ECO:0007669"/>
    <property type="project" value="UniProtKB-KW"/>
</dbReference>
<proteinExistence type="predicted"/>
<dbReference type="Proteomes" id="UP000327157">
    <property type="component" value="Chromosome 11"/>
</dbReference>
<name>A0A5N5G8J0_9ROSA</name>
<feature type="compositionally biased region" description="Basic residues" evidence="3">
    <location>
        <begin position="39"/>
        <end position="52"/>
    </location>
</feature>
<dbReference type="PANTHER" id="PTHR33142">
    <property type="entry name" value="CYCLIN-DEPENDENT PROTEIN KINASE INHIBITOR SMR13"/>
    <property type="match status" value="1"/>
</dbReference>
<evidence type="ECO:0000313" key="5">
    <source>
        <dbReference type="EMBL" id="KAB2606944.1"/>
    </source>
</evidence>
<comment type="caution">
    <text evidence="5">The sequence shown here is derived from an EMBL/GenBank/DDBJ whole genome shotgun (WGS) entry which is preliminary data.</text>
</comment>
<evidence type="ECO:0000313" key="4">
    <source>
        <dbReference type="EMBL" id="KAB2600536.1"/>
    </source>
</evidence>
<keyword evidence="2" id="KW-0131">Cell cycle</keyword>
<evidence type="ECO:0000256" key="2">
    <source>
        <dbReference type="ARBA" id="ARBA00023306"/>
    </source>
</evidence>
<sequence>MVVNIMMEVEAEVDYEKGCCTPKRSEFRIPEAVAPPPAPKKKAYWVGKKNKKPPQPPKNGYFNPPDLELLFAVTPVRQAWA</sequence>
<protein>
    <submittedName>
        <fullName evidence="5">Uncharacterized protein</fullName>
    </submittedName>
</protein>
<evidence type="ECO:0000313" key="6">
    <source>
        <dbReference type="Proteomes" id="UP000327157"/>
    </source>
</evidence>